<reference evidence="4 5" key="1">
    <citation type="submission" date="2020-08" db="EMBL/GenBank/DDBJ databases">
        <title>A Genomic Blueprint of the Chicken Gut Microbiome.</title>
        <authorList>
            <person name="Gilroy R."/>
            <person name="Ravi A."/>
            <person name="Getino M."/>
            <person name="Pursley I."/>
            <person name="Horton D.L."/>
            <person name="Alikhan N.-F."/>
            <person name="Baker D."/>
            <person name="Gharbi K."/>
            <person name="Hall N."/>
            <person name="Watson M."/>
            <person name="Adriaenssens E.M."/>
            <person name="Foster-Nyarko E."/>
            <person name="Jarju S."/>
            <person name="Secka A."/>
            <person name="Antonio M."/>
            <person name="Oren A."/>
            <person name="Chaudhuri R."/>
            <person name="La Ragione R.M."/>
            <person name="Hildebrand F."/>
            <person name="Pallen M.J."/>
        </authorList>
    </citation>
    <scope>NUCLEOTIDE SEQUENCE [LARGE SCALE GENOMIC DNA]</scope>
    <source>
        <strain evidence="4 5">Sa2BUA2</strain>
    </source>
</reference>
<gene>
    <name evidence="4" type="ORF">H9638_04870</name>
</gene>
<dbReference type="Pfam" id="PF00293">
    <property type="entry name" value="NUDIX"/>
    <property type="match status" value="1"/>
</dbReference>
<dbReference type="InterPro" id="IPR020084">
    <property type="entry name" value="NUDIX_hydrolase_CS"/>
</dbReference>
<feature type="domain" description="Nudix hydrolase" evidence="3">
    <location>
        <begin position="19"/>
        <end position="148"/>
    </location>
</feature>
<dbReference type="PANTHER" id="PTHR43046:SF16">
    <property type="entry name" value="ADP-RIBOSE PYROPHOSPHATASE YJHB-RELATED"/>
    <property type="match status" value="1"/>
</dbReference>
<accession>A0ABR8YFX9</accession>
<name>A0ABR8YFX9_9MICC</name>
<dbReference type="SUPFAM" id="SSF55811">
    <property type="entry name" value="Nudix"/>
    <property type="match status" value="1"/>
</dbReference>
<dbReference type="RefSeq" id="WP_191746080.1">
    <property type="nucleotide sequence ID" value="NZ_JACSQC010000002.1"/>
</dbReference>
<evidence type="ECO:0000313" key="5">
    <source>
        <dbReference type="Proteomes" id="UP000652763"/>
    </source>
</evidence>
<evidence type="ECO:0000259" key="3">
    <source>
        <dbReference type="PROSITE" id="PS51462"/>
    </source>
</evidence>
<dbReference type="EMBL" id="JACSQC010000002">
    <property type="protein sequence ID" value="MBD8043141.1"/>
    <property type="molecule type" value="Genomic_DNA"/>
</dbReference>
<evidence type="ECO:0000256" key="1">
    <source>
        <dbReference type="ARBA" id="ARBA00001946"/>
    </source>
</evidence>
<evidence type="ECO:0000256" key="2">
    <source>
        <dbReference type="ARBA" id="ARBA00022801"/>
    </source>
</evidence>
<evidence type="ECO:0000313" key="4">
    <source>
        <dbReference type="EMBL" id="MBD8043141.1"/>
    </source>
</evidence>
<sequence length="156" mass="17394">MPTPDFVLSLREKVGHELLWLPGVAAVVFNDASEVLLCRRADNGRWTIITGMLDPGEEPGPGLLREVEEETGVQARLEHLIHVGATDPVTFPNQDRCQFLNLVFRCAYVAGTARVNDDESTEVRWFALDALPELNARHRMLIELARTSTGVPVFET</sequence>
<dbReference type="InterPro" id="IPR000086">
    <property type="entry name" value="NUDIX_hydrolase_dom"/>
</dbReference>
<protein>
    <submittedName>
        <fullName evidence="4">NUDIX domain-containing protein</fullName>
    </submittedName>
</protein>
<keyword evidence="2" id="KW-0378">Hydrolase</keyword>
<organism evidence="4 5">
    <name type="scientific">Arthrobacter pullicola</name>
    <dbReference type="NCBI Taxonomy" id="2762224"/>
    <lineage>
        <taxon>Bacteria</taxon>
        <taxon>Bacillati</taxon>
        <taxon>Actinomycetota</taxon>
        <taxon>Actinomycetes</taxon>
        <taxon>Micrococcales</taxon>
        <taxon>Micrococcaceae</taxon>
        <taxon>Arthrobacter</taxon>
    </lineage>
</organism>
<comment type="cofactor">
    <cofactor evidence="1">
        <name>Mg(2+)</name>
        <dbReference type="ChEBI" id="CHEBI:18420"/>
    </cofactor>
</comment>
<dbReference type="PROSITE" id="PS51462">
    <property type="entry name" value="NUDIX"/>
    <property type="match status" value="1"/>
</dbReference>
<dbReference type="CDD" id="cd18879">
    <property type="entry name" value="NUDIX_Hydrolase"/>
    <property type="match status" value="1"/>
</dbReference>
<proteinExistence type="predicted"/>
<dbReference type="PANTHER" id="PTHR43046">
    <property type="entry name" value="GDP-MANNOSE MANNOSYL HYDROLASE"/>
    <property type="match status" value="1"/>
</dbReference>
<dbReference type="Proteomes" id="UP000652763">
    <property type="component" value="Unassembled WGS sequence"/>
</dbReference>
<dbReference type="Gene3D" id="3.90.79.10">
    <property type="entry name" value="Nucleoside Triphosphate Pyrophosphohydrolase"/>
    <property type="match status" value="1"/>
</dbReference>
<comment type="caution">
    <text evidence="4">The sequence shown here is derived from an EMBL/GenBank/DDBJ whole genome shotgun (WGS) entry which is preliminary data.</text>
</comment>
<keyword evidence="5" id="KW-1185">Reference proteome</keyword>
<dbReference type="InterPro" id="IPR015797">
    <property type="entry name" value="NUDIX_hydrolase-like_dom_sf"/>
</dbReference>
<dbReference type="PROSITE" id="PS00893">
    <property type="entry name" value="NUDIX_BOX"/>
    <property type="match status" value="1"/>
</dbReference>